<dbReference type="AlphaFoldDB" id="A0A8X6JX36"/>
<evidence type="ECO:0000313" key="4">
    <source>
        <dbReference type="Proteomes" id="UP000887013"/>
    </source>
</evidence>
<feature type="region of interest" description="Disordered" evidence="1">
    <location>
        <begin position="200"/>
        <end position="232"/>
    </location>
</feature>
<comment type="caution">
    <text evidence="3">The sequence shown here is derived from an EMBL/GenBank/DDBJ whole genome shotgun (WGS) entry which is preliminary data.</text>
</comment>
<name>A0A8X6JX36_NEPPI</name>
<gene>
    <name evidence="3" type="primary">AVEN_32664_1</name>
    <name evidence="3" type="ORF">NPIL_259951</name>
</gene>
<evidence type="ECO:0000256" key="1">
    <source>
        <dbReference type="SAM" id="MobiDB-lite"/>
    </source>
</evidence>
<accession>A0A8X6JX36</accession>
<dbReference type="SUPFAM" id="SSF103473">
    <property type="entry name" value="MFS general substrate transporter"/>
    <property type="match status" value="1"/>
</dbReference>
<feature type="transmembrane region" description="Helical" evidence="2">
    <location>
        <begin position="316"/>
        <end position="336"/>
    </location>
</feature>
<dbReference type="PANTHER" id="PTHR11360:SF303">
    <property type="entry name" value="MAJOR FACILITATOR SUPERFAMILY (MFS) PROFILE DOMAIN-CONTAINING PROTEIN"/>
    <property type="match status" value="1"/>
</dbReference>
<reference evidence="3" key="1">
    <citation type="submission" date="2020-08" db="EMBL/GenBank/DDBJ databases">
        <title>Multicomponent nature underlies the extraordinary mechanical properties of spider dragline silk.</title>
        <authorList>
            <person name="Kono N."/>
            <person name="Nakamura H."/>
            <person name="Mori M."/>
            <person name="Yoshida Y."/>
            <person name="Ohtoshi R."/>
            <person name="Malay A.D."/>
            <person name="Moran D.A.P."/>
            <person name="Tomita M."/>
            <person name="Numata K."/>
            <person name="Arakawa K."/>
        </authorList>
    </citation>
    <scope>NUCLEOTIDE SEQUENCE</scope>
</reference>
<feature type="transmembrane region" description="Helical" evidence="2">
    <location>
        <begin position="287"/>
        <end position="304"/>
    </location>
</feature>
<dbReference type="InterPro" id="IPR050327">
    <property type="entry name" value="Proton-linked_MCT"/>
</dbReference>
<evidence type="ECO:0000313" key="3">
    <source>
        <dbReference type="EMBL" id="GFS65017.1"/>
    </source>
</evidence>
<keyword evidence="4" id="KW-1185">Reference proteome</keyword>
<dbReference type="EMBL" id="BMAW01048261">
    <property type="protein sequence ID" value="GFS65017.1"/>
    <property type="molecule type" value="Genomic_DNA"/>
</dbReference>
<keyword evidence="2" id="KW-0472">Membrane</keyword>
<protein>
    <submittedName>
        <fullName evidence="3">Uncharacterized protein</fullName>
    </submittedName>
</protein>
<dbReference type="GO" id="GO:0008028">
    <property type="term" value="F:monocarboxylic acid transmembrane transporter activity"/>
    <property type="evidence" value="ECO:0007669"/>
    <property type="project" value="TreeGrafter"/>
</dbReference>
<dbReference type="InterPro" id="IPR036259">
    <property type="entry name" value="MFS_trans_sf"/>
</dbReference>
<feature type="compositionally biased region" description="Polar residues" evidence="1">
    <location>
        <begin position="209"/>
        <end position="222"/>
    </location>
</feature>
<sequence length="406" mass="45563">MESLSGPEQPSEISQLLASVNGVSNEVFEPEESLVSTETKEPFVVKDSSNYINIHQTSQKAEQLAIQKEKSNSKNEISLKTNEIRSKSLDSNHFFVPTKAMHLAQEIPSHIINVQTVKERSHLSDELSKSTFGIQQNIPSHPNIEIKRKMILSSSETEESMISHSYPKINKKKCKHASLLKKEESIPLLLEEQSCSKHYESLDEENTRDQTPNFDLNEKFQNPTSLPPPSTPPLPKTSLFEPFRVFSDVTFLLILVTQSLLQYNCTLFLTIIVDLSRDDGLSSSQEIIVLVCMSIADLLGRIGLGWFTDLGFISNIYFSAICCFTMSTAFGGLVFVKEFKLVCCLVFVFGLSLGGMLIVSPGVIYDYIEEDKRPMALAARFFLYALLSATQSPLIGKYMKKNVNKH</sequence>
<dbReference type="Gene3D" id="1.20.1250.20">
    <property type="entry name" value="MFS general substrate transporter like domains"/>
    <property type="match status" value="1"/>
</dbReference>
<keyword evidence="2" id="KW-1133">Transmembrane helix</keyword>
<dbReference type="Proteomes" id="UP000887013">
    <property type="component" value="Unassembled WGS sequence"/>
</dbReference>
<feature type="transmembrane region" description="Helical" evidence="2">
    <location>
        <begin position="251"/>
        <end position="275"/>
    </location>
</feature>
<organism evidence="3 4">
    <name type="scientific">Nephila pilipes</name>
    <name type="common">Giant wood spider</name>
    <name type="synonym">Nephila maculata</name>
    <dbReference type="NCBI Taxonomy" id="299642"/>
    <lineage>
        <taxon>Eukaryota</taxon>
        <taxon>Metazoa</taxon>
        <taxon>Ecdysozoa</taxon>
        <taxon>Arthropoda</taxon>
        <taxon>Chelicerata</taxon>
        <taxon>Arachnida</taxon>
        <taxon>Araneae</taxon>
        <taxon>Araneomorphae</taxon>
        <taxon>Entelegynae</taxon>
        <taxon>Araneoidea</taxon>
        <taxon>Nephilidae</taxon>
        <taxon>Nephila</taxon>
    </lineage>
</organism>
<proteinExistence type="predicted"/>
<dbReference type="PANTHER" id="PTHR11360">
    <property type="entry name" value="MONOCARBOXYLATE TRANSPORTER"/>
    <property type="match status" value="1"/>
</dbReference>
<feature type="transmembrane region" description="Helical" evidence="2">
    <location>
        <begin position="377"/>
        <end position="396"/>
    </location>
</feature>
<feature type="transmembrane region" description="Helical" evidence="2">
    <location>
        <begin position="343"/>
        <end position="365"/>
    </location>
</feature>
<keyword evidence="2" id="KW-0812">Transmembrane</keyword>
<dbReference type="OrthoDB" id="10510555at2759"/>
<evidence type="ECO:0000256" key="2">
    <source>
        <dbReference type="SAM" id="Phobius"/>
    </source>
</evidence>